<proteinExistence type="predicted"/>
<dbReference type="GO" id="GO:0051213">
    <property type="term" value="F:dioxygenase activity"/>
    <property type="evidence" value="ECO:0007669"/>
    <property type="project" value="UniProtKB-KW"/>
</dbReference>
<dbReference type="Gene3D" id="3.10.180.10">
    <property type="entry name" value="2,3-Dihydroxybiphenyl 1,2-Dioxygenase, domain 1"/>
    <property type="match status" value="1"/>
</dbReference>
<organism evidence="2 3">
    <name type="scientific">Reichenbachiella faecimaris</name>
    <dbReference type="NCBI Taxonomy" id="692418"/>
    <lineage>
        <taxon>Bacteria</taxon>
        <taxon>Pseudomonadati</taxon>
        <taxon>Bacteroidota</taxon>
        <taxon>Cytophagia</taxon>
        <taxon>Cytophagales</taxon>
        <taxon>Reichenbachiellaceae</taxon>
        <taxon>Reichenbachiella</taxon>
    </lineage>
</organism>
<dbReference type="Pfam" id="PF00903">
    <property type="entry name" value="Glyoxalase"/>
    <property type="match status" value="1"/>
</dbReference>
<dbReference type="Proteomes" id="UP000192472">
    <property type="component" value="Unassembled WGS sequence"/>
</dbReference>
<dbReference type="SUPFAM" id="SSF54593">
    <property type="entry name" value="Glyoxalase/Bleomycin resistance protein/Dihydroxybiphenyl dioxygenase"/>
    <property type="match status" value="1"/>
</dbReference>
<protein>
    <submittedName>
        <fullName evidence="2">Catechol 2,3-dioxygenase</fullName>
    </submittedName>
</protein>
<dbReference type="InterPro" id="IPR037523">
    <property type="entry name" value="VOC_core"/>
</dbReference>
<accession>A0A1W2GJ38</accession>
<reference evidence="2 3" key="1">
    <citation type="submission" date="2017-04" db="EMBL/GenBank/DDBJ databases">
        <authorList>
            <person name="Afonso C.L."/>
            <person name="Miller P.J."/>
            <person name="Scott M.A."/>
            <person name="Spackman E."/>
            <person name="Goraichik I."/>
            <person name="Dimitrov K.M."/>
            <person name="Suarez D.L."/>
            <person name="Swayne D.E."/>
        </authorList>
    </citation>
    <scope>NUCLEOTIDE SEQUENCE [LARGE SCALE GENOMIC DNA]</scope>
    <source>
        <strain evidence="2 3">DSM 26133</strain>
    </source>
</reference>
<dbReference type="InterPro" id="IPR029068">
    <property type="entry name" value="Glyas_Bleomycin-R_OHBP_Dase"/>
</dbReference>
<dbReference type="InterPro" id="IPR004360">
    <property type="entry name" value="Glyas_Fos-R_dOase_dom"/>
</dbReference>
<evidence type="ECO:0000313" key="2">
    <source>
        <dbReference type="EMBL" id="SMD36358.1"/>
    </source>
</evidence>
<dbReference type="CDD" id="cd06587">
    <property type="entry name" value="VOC"/>
    <property type="match status" value="1"/>
</dbReference>
<dbReference type="InterPro" id="IPR052164">
    <property type="entry name" value="Anthracycline_SecMetBiosynth"/>
</dbReference>
<evidence type="ECO:0000313" key="3">
    <source>
        <dbReference type="Proteomes" id="UP000192472"/>
    </source>
</evidence>
<keyword evidence="2" id="KW-0223">Dioxygenase</keyword>
<gene>
    <name evidence="2" type="ORF">SAMN04488029_2850</name>
</gene>
<evidence type="ECO:0000259" key="1">
    <source>
        <dbReference type="PROSITE" id="PS51819"/>
    </source>
</evidence>
<keyword evidence="2" id="KW-0560">Oxidoreductase</keyword>
<keyword evidence="3" id="KW-1185">Reference proteome</keyword>
<dbReference type="EMBL" id="FWYF01000003">
    <property type="protein sequence ID" value="SMD36358.1"/>
    <property type="molecule type" value="Genomic_DNA"/>
</dbReference>
<dbReference type="STRING" id="692418.SAMN04488029_2850"/>
<dbReference type="PANTHER" id="PTHR33993:SF5">
    <property type="entry name" value="GLYOXALASE"/>
    <property type="match status" value="1"/>
</dbReference>
<dbReference type="RefSeq" id="WP_084373502.1">
    <property type="nucleotide sequence ID" value="NZ_FWYF01000003.1"/>
</dbReference>
<dbReference type="PANTHER" id="PTHR33993">
    <property type="entry name" value="GLYOXALASE-RELATED"/>
    <property type="match status" value="1"/>
</dbReference>
<sequence length="138" mass="16063">MKRVTGVGGIFYKSKDPQKAREWYGKHLGLVTNQYGSLFEFRQGADPEKIGYLQWSPMGADTNYYAPSKNEFMINYRVENLVELLKVLKEEGVEIVGKMEEYEYGKFAWIMDPEGHKIELWEPIDAVFTKEYDGQTTM</sequence>
<dbReference type="PROSITE" id="PS51819">
    <property type="entry name" value="VOC"/>
    <property type="match status" value="1"/>
</dbReference>
<feature type="domain" description="VOC" evidence="1">
    <location>
        <begin position="6"/>
        <end position="123"/>
    </location>
</feature>
<name>A0A1W2GJ38_REIFA</name>
<dbReference type="AlphaFoldDB" id="A0A1W2GJ38"/>